<sequence>MREIYFQSLIILILQVSLLPAGETADDLAKASLNHEQSLEKAKIEFQEKTRSIDKAYIERLHELLKQAAENSEIDQIEVISAKIKHQEQLLQTSNTEDSVARKKHLISALAQKYDTLKDQEKARAQYAIANGTNPRTVNRVLQHALDLLEQAEQKEREAAIHKLEQQPDPPAIVSTDGKATDDSNDILLIPEFEIDLPTGFDSVALGDHQMGEGSFGYVRSEPGPLIGDKAFRARGFTRRRYSHSFALIGDTILSVGNANCATRVGSYTDFDLSLSLQLSGHGCFGLSLGNGNAALAIQRHRNAIDQVWITNGSTIIYDGRVLIPDKTFLQLSYEKQNITLQLNGKEIYSGQMGNMKGNVFLARPANKTGTLDVSLDALFVSDLSLPNPAGT</sequence>
<gene>
    <name evidence="2" type="ORF">V22_28820</name>
</gene>
<dbReference type="RefSeq" id="WP_145263865.1">
    <property type="nucleotide sequence ID" value="NZ_CP036316.1"/>
</dbReference>
<evidence type="ECO:0000313" key="3">
    <source>
        <dbReference type="Proteomes" id="UP000319976"/>
    </source>
</evidence>
<proteinExistence type="predicted"/>
<protein>
    <submittedName>
        <fullName evidence="2">Uncharacterized protein</fullName>
    </submittedName>
</protein>
<dbReference type="KEGG" id="chya:V22_28820"/>
<accession>A0A517TB73</accession>
<dbReference type="EMBL" id="CP036316">
    <property type="protein sequence ID" value="QDT65624.1"/>
    <property type="molecule type" value="Genomic_DNA"/>
</dbReference>
<keyword evidence="3" id="KW-1185">Reference proteome</keyword>
<dbReference type="AlphaFoldDB" id="A0A517TB73"/>
<evidence type="ECO:0000256" key="1">
    <source>
        <dbReference type="SAM" id="Coils"/>
    </source>
</evidence>
<reference evidence="2 3" key="1">
    <citation type="submission" date="2019-02" db="EMBL/GenBank/DDBJ databases">
        <title>Deep-cultivation of Planctomycetes and their phenomic and genomic characterization uncovers novel biology.</title>
        <authorList>
            <person name="Wiegand S."/>
            <person name="Jogler M."/>
            <person name="Boedeker C."/>
            <person name="Pinto D."/>
            <person name="Vollmers J."/>
            <person name="Rivas-Marin E."/>
            <person name="Kohn T."/>
            <person name="Peeters S.H."/>
            <person name="Heuer A."/>
            <person name="Rast P."/>
            <person name="Oberbeckmann S."/>
            <person name="Bunk B."/>
            <person name="Jeske O."/>
            <person name="Meyerdierks A."/>
            <person name="Storesund J.E."/>
            <person name="Kallscheuer N."/>
            <person name="Luecker S."/>
            <person name="Lage O.M."/>
            <person name="Pohl T."/>
            <person name="Merkel B.J."/>
            <person name="Hornburger P."/>
            <person name="Mueller R.-W."/>
            <person name="Bruemmer F."/>
            <person name="Labrenz M."/>
            <person name="Spormann A.M."/>
            <person name="Op den Camp H."/>
            <person name="Overmann J."/>
            <person name="Amann R."/>
            <person name="Jetten M.S.M."/>
            <person name="Mascher T."/>
            <person name="Medema M.H."/>
            <person name="Devos D.P."/>
            <person name="Kaster A.-K."/>
            <person name="Ovreas L."/>
            <person name="Rohde M."/>
            <person name="Galperin M.Y."/>
            <person name="Jogler C."/>
        </authorList>
    </citation>
    <scope>NUCLEOTIDE SEQUENCE [LARGE SCALE GENOMIC DNA]</scope>
    <source>
        <strain evidence="2 3">V22</strain>
    </source>
</reference>
<feature type="coiled-coil region" evidence="1">
    <location>
        <begin position="138"/>
        <end position="165"/>
    </location>
</feature>
<name>A0A517TB73_9PLAN</name>
<keyword evidence="1" id="KW-0175">Coiled coil</keyword>
<evidence type="ECO:0000313" key="2">
    <source>
        <dbReference type="EMBL" id="QDT65624.1"/>
    </source>
</evidence>
<organism evidence="2 3">
    <name type="scientific">Calycomorphotria hydatis</name>
    <dbReference type="NCBI Taxonomy" id="2528027"/>
    <lineage>
        <taxon>Bacteria</taxon>
        <taxon>Pseudomonadati</taxon>
        <taxon>Planctomycetota</taxon>
        <taxon>Planctomycetia</taxon>
        <taxon>Planctomycetales</taxon>
        <taxon>Planctomycetaceae</taxon>
        <taxon>Calycomorphotria</taxon>
    </lineage>
</organism>
<dbReference type="Proteomes" id="UP000319976">
    <property type="component" value="Chromosome"/>
</dbReference>